<evidence type="ECO:0000313" key="1">
    <source>
        <dbReference type="EMBL" id="GIY46931.1"/>
    </source>
</evidence>
<dbReference type="AlphaFoldDB" id="A0AAV4TNC5"/>
<organism evidence="1 2">
    <name type="scientific">Caerostris extrusa</name>
    <name type="common">Bark spider</name>
    <name type="synonym">Caerostris bankana</name>
    <dbReference type="NCBI Taxonomy" id="172846"/>
    <lineage>
        <taxon>Eukaryota</taxon>
        <taxon>Metazoa</taxon>
        <taxon>Ecdysozoa</taxon>
        <taxon>Arthropoda</taxon>
        <taxon>Chelicerata</taxon>
        <taxon>Arachnida</taxon>
        <taxon>Araneae</taxon>
        <taxon>Araneomorphae</taxon>
        <taxon>Entelegynae</taxon>
        <taxon>Araneoidea</taxon>
        <taxon>Araneidae</taxon>
        <taxon>Caerostris</taxon>
    </lineage>
</organism>
<gene>
    <name evidence="1" type="ORF">CEXT_573761</name>
</gene>
<name>A0AAV4TNC5_CAEEX</name>
<keyword evidence="2" id="KW-1185">Reference proteome</keyword>
<dbReference type="EMBL" id="BPLR01011503">
    <property type="protein sequence ID" value="GIY46931.1"/>
    <property type="molecule type" value="Genomic_DNA"/>
</dbReference>
<evidence type="ECO:0000313" key="2">
    <source>
        <dbReference type="Proteomes" id="UP001054945"/>
    </source>
</evidence>
<sequence length="112" mass="13064">MEHHDISALVPSLQQNMLAKIHFRTDCSKDFINSAVAESDPQDRMTAYCNGNEVWGSNISNHAKEKVSSFKLPTLFKEELIKTIDEMVPEMEKWRLYHGRFLRNLSFEDIVY</sequence>
<dbReference type="Proteomes" id="UP001054945">
    <property type="component" value="Unassembled WGS sequence"/>
</dbReference>
<reference evidence="1 2" key="1">
    <citation type="submission" date="2021-06" db="EMBL/GenBank/DDBJ databases">
        <title>Caerostris extrusa draft genome.</title>
        <authorList>
            <person name="Kono N."/>
            <person name="Arakawa K."/>
        </authorList>
    </citation>
    <scope>NUCLEOTIDE SEQUENCE [LARGE SCALE GENOMIC DNA]</scope>
</reference>
<comment type="caution">
    <text evidence="1">The sequence shown here is derived from an EMBL/GenBank/DDBJ whole genome shotgun (WGS) entry which is preliminary data.</text>
</comment>
<protein>
    <submittedName>
        <fullName evidence="1">Uncharacterized protein</fullName>
    </submittedName>
</protein>
<proteinExistence type="predicted"/>
<accession>A0AAV4TNC5</accession>